<comment type="caution">
    <text evidence="4">The sequence shown here is derived from an EMBL/GenBank/DDBJ whole genome shotgun (WGS) entry which is preliminary data.</text>
</comment>
<keyword evidence="4" id="KW-0067">ATP-binding</keyword>
<dbReference type="Gene3D" id="3.40.50.10810">
    <property type="entry name" value="Tandem AAA-ATPase domain"/>
    <property type="match status" value="1"/>
</dbReference>
<dbReference type="InterPro" id="IPR049730">
    <property type="entry name" value="SNF2/RAD54-like_C"/>
</dbReference>
<dbReference type="PROSITE" id="PS51194">
    <property type="entry name" value="HELICASE_CTER"/>
    <property type="match status" value="1"/>
</dbReference>
<dbReference type="SMART" id="SM00487">
    <property type="entry name" value="DEXDc"/>
    <property type="match status" value="1"/>
</dbReference>
<dbReference type="PANTHER" id="PTHR10799">
    <property type="entry name" value="SNF2/RAD54 HELICASE FAMILY"/>
    <property type="match status" value="1"/>
</dbReference>
<dbReference type="GO" id="GO:0004386">
    <property type="term" value="F:helicase activity"/>
    <property type="evidence" value="ECO:0007669"/>
    <property type="project" value="UniProtKB-KW"/>
</dbReference>
<dbReference type="InterPro" id="IPR014001">
    <property type="entry name" value="Helicase_ATP-bd"/>
</dbReference>
<proteinExistence type="predicted"/>
<evidence type="ECO:0000256" key="1">
    <source>
        <dbReference type="ARBA" id="ARBA00022801"/>
    </source>
</evidence>
<protein>
    <submittedName>
        <fullName evidence="4">DEAD/DEAH box helicase</fullName>
    </submittedName>
</protein>
<dbReference type="InterPro" id="IPR027417">
    <property type="entry name" value="P-loop_NTPase"/>
</dbReference>
<dbReference type="Proteomes" id="UP001500731">
    <property type="component" value="Unassembled WGS sequence"/>
</dbReference>
<dbReference type="InterPro" id="IPR001650">
    <property type="entry name" value="Helicase_C-like"/>
</dbReference>
<evidence type="ECO:0000259" key="3">
    <source>
        <dbReference type="PROSITE" id="PS51194"/>
    </source>
</evidence>
<dbReference type="EMBL" id="BAABGP010000008">
    <property type="protein sequence ID" value="GAA4482297.1"/>
    <property type="molecule type" value="Genomic_DNA"/>
</dbReference>
<keyword evidence="1" id="KW-0378">Hydrolase</keyword>
<dbReference type="InterPro" id="IPR038718">
    <property type="entry name" value="SNF2-like_sf"/>
</dbReference>
<dbReference type="SMART" id="SM00490">
    <property type="entry name" value="HELICc"/>
    <property type="match status" value="1"/>
</dbReference>
<keyword evidence="4" id="KW-0547">Nucleotide-binding</keyword>
<sequence>MTPAEPDDWRVLLPARSVGGVPLALGVELRRRDRADARHWGNRPLRTATARDLVKDPGELFLAVRPLRRNDAGDSWIQGDAGWDAVRRPGPRYLPDQSRWFADLLSISRDSLLSGTAGDWLLLDPVASPLLWPHLQGAASRGIDLVPTERDTRLRWSDDIRIAVDIRAERGGGLGVAAEASISGEAFTGGSVHPIGDGGVYAHRVQGAEIELVLAPVALTPSVRALLTAPSAVTVAPVDRAAFFREAYPLLRRGAEIRAGAGVSMPDPPRPVPMLVLDFRPADVVAYDLCWDYPGYGRFPLDENPGASAIREPALEAEQRPAAVAAWTEITGLPFALTGALRDADAAEFVSAFVPMLEERGIAVHTTGTPRAYHELTGDPAITVNTVESSDPDWFDLGVIVRIEGRSIPFKPLFEALALHSTKLRMVDNTWFSLRHPAFDRLKELLDEAADLAEWETGPRISRAHLTLWEDFEDLADEALPARTWRAAVQDLPADPMSDPVPVPAGISAELRPYQREGFTRLARLWQHRLGGILADDMGLGKTLQLLALVAHAREAGGDAPWLVVAPTSVLPVWQREAARFAPGLRVAVADRTRVAHGVQLSDHIAGADLVLTTYAVLRLDAGAFAGRHWPGVILDEAQHVKNPATRLHQAVAALDATAVYAATGTPLENGLAELWAILALTCPGLFPSARRFREDFIQPVEQGKVPENAEGAPYRQGRIDLLRRRIRPFLIRRTKELVAPELPERQEQVLRIELGPAHRLRYDTVLQRERQKILGLLPDLDRHRFIVFRSLTMLRMLSLAPGLIDPEDAGIASRKVEELVERLLELRAEGHRALVFSQFTSFLTLAAERLRRAGLRVSYLDGSTRHRDRVVQEFREGEQDAFLLSLKAGGTGLTLTEADYVFLLDPWWNPAAEAQAADRAHRIGQRNRVFVYRMIAEGTIEEKVLALQERKARLASAVLDDEDLFAQTLTAQDIRELLA</sequence>
<dbReference type="Pfam" id="PF00176">
    <property type="entry name" value="SNF2-rel_dom"/>
    <property type="match status" value="1"/>
</dbReference>
<evidence type="ECO:0000259" key="2">
    <source>
        <dbReference type="PROSITE" id="PS51192"/>
    </source>
</evidence>
<evidence type="ECO:0000313" key="4">
    <source>
        <dbReference type="EMBL" id="GAA4482297.1"/>
    </source>
</evidence>
<feature type="domain" description="Helicase C-terminal" evidence="3">
    <location>
        <begin position="816"/>
        <end position="966"/>
    </location>
</feature>
<dbReference type="CDD" id="cd18793">
    <property type="entry name" value="SF2_C_SNF"/>
    <property type="match status" value="1"/>
</dbReference>
<feature type="domain" description="Helicase ATP-binding" evidence="2">
    <location>
        <begin position="523"/>
        <end position="685"/>
    </location>
</feature>
<organism evidence="4 5">
    <name type="scientific">Microbacterium panaciterrae</name>
    <dbReference type="NCBI Taxonomy" id="985759"/>
    <lineage>
        <taxon>Bacteria</taxon>
        <taxon>Bacillati</taxon>
        <taxon>Actinomycetota</taxon>
        <taxon>Actinomycetes</taxon>
        <taxon>Micrococcales</taxon>
        <taxon>Microbacteriaceae</taxon>
        <taxon>Microbacterium</taxon>
    </lineage>
</organism>
<dbReference type="SUPFAM" id="SSF52540">
    <property type="entry name" value="P-loop containing nucleoside triphosphate hydrolases"/>
    <property type="match status" value="2"/>
</dbReference>
<dbReference type="Gene3D" id="3.40.50.300">
    <property type="entry name" value="P-loop containing nucleotide triphosphate hydrolases"/>
    <property type="match status" value="1"/>
</dbReference>
<dbReference type="InterPro" id="IPR000330">
    <property type="entry name" value="SNF2_N"/>
</dbReference>
<dbReference type="RefSeq" id="WP_345185320.1">
    <property type="nucleotide sequence ID" value="NZ_BAABGP010000008.1"/>
</dbReference>
<accession>A0ABP8P844</accession>
<name>A0ABP8P844_9MICO</name>
<reference evidence="5" key="1">
    <citation type="journal article" date="2019" name="Int. J. Syst. Evol. Microbiol.">
        <title>The Global Catalogue of Microorganisms (GCM) 10K type strain sequencing project: providing services to taxonomists for standard genome sequencing and annotation.</title>
        <authorList>
            <consortium name="The Broad Institute Genomics Platform"/>
            <consortium name="The Broad Institute Genome Sequencing Center for Infectious Disease"/>
            <person name="Wu L."/>
            <person name="Ma J."/>
        </authorList>
    </citation>
    <scope>NUCLEOTIDE SEQUENCE [LARGE SCALE GENOMIC DNA]</scope>
    <source>
        <strain evidence="5">JCM 17839</strain>
    </source>
</reference>
<evidence type="ECO:0000313" key="5">
    <source>
        <dbReference type="Proteomes" id="UP001500731"/>
    </source>
</evidence>
<keyword evidence="5" id="KW-1185">Reference proteome</keyword>
<gene>
    <name evidence="4" type="ORF">GCM10023171_12040</name>
</gene>
<keyword evidence="4" id="KW-0347">Helicase</keyword>
<dbReference type="Pfam" id="PF00271">
    <property type="entry name" value="Helicase_C"/>
    <property type="match status" value="1"/>
</dbReference>
<dbReference type="PROSITE" id="PS51192">
    <property type="entry name" value="HELICASE_ATP_BIND_1"/>
    <property type="match status" value="1"/>
</dbReference>